<evidence type="ECO:0000313" key="10">
    <source>
        <dbReference type="Proteomes" id="UP000014500"/>
    </source>
</evidence>
<dbReference type="GO" id="GO:0061575">
    <property type="term" value="F:cyclin-dependent protein serine/threonine kinase activator activity"/>
    <property type="evidence" value="ECO:0007669"/>
    <property type="project" value="InterPro"/>
</dbReference>
<dbReference type="HOGENOM" id="CLU_034132_2_0_1"/>
<sequence length="327" mass="37319">MGTVLSFSPRDRKPLYGDCALNNSFNYEQLNNAKNKEKRKKRYRPKPNRTTTTTTTTTRENNEKTLVVHQCAQLETVQCSDEKKQDKTTNVRSSQNPRQPLDCLQPFVDHKKNIQKSVSCYNLKTSVFNSFDVVQIKNNNNVVEINNKPTAKVAPATIIKSPVGISPTKKTVIQASTSELLKCLGEFLYRRCARLTVFQPSDAVMWLRTVDRALLLQGWQDVAFINPANVVFVYMLLRDLVDDDQVANEHELQAVVLTCLYLSYSYMGNEISYPLKPFLVEDNKEKFWDRCIVIINLLSGKMLRINSEPSFFTEVFKELKGCVPASA</sequence>
<evidence type="ECO:0000256" key="7">
    <source>
        <dbReference type="ARBA" id="ARBA00046278"/>
    </source>
</evidence>
<evidence type="ECO:0000256" key="8">
    <source>
        <dbReference type="SAM" id="MobiDB-lite"/>
    </source>
</evidence>
<dbReference type="PANTHER" id="PTHR23401:SF0">
    <property type="entry name" value="CYCLIN-DEPENDENT KINASE 5 ACTIVATOR"/>
    <property type="match status" value="1"/>
</dbReference>
<feature type="compositionally biased region" description="Basic residues" evidence="8">
    <location>
        <begin position="36"/>
        <end position="47"/>
    </location>
</feature>
<dbReference type="OMA" id="IKKTPHP"/>
<dbReference type="FunFam" id="1.10.472.10:FF:000025">
    <property type="entry name" value="Cyclin-dependent kinase 5 activator"/>
    <property type="match status" value="1"/>
</dbReference>
<comment type="similarity">
    <text evidence="2">Belongs to the cyclin-dependent kinase 5 activator family.</text>
</comment>
<keyword evidence="5" id="KW-0472">Membrane</keyword>
<evidence type="ECO:0000256" key="1">
    <source>
        <dbReference type="ARBA" id="ARBA00004193"/>
    </source>
</evidence>
<dbReference type="EnsemblMetazoa" id="SMAR011547-RA">
    <property type="protein sequence ID" value="SMAR011547-PA"/>
    <property type="gene ID" value="SMAR011547"/>
</dbReference>
<evidence type="ECO:0000256" key="3">
    <source>
        <dbReference type="ARBA" id="ARBA00022475"/>
    </source>
</evidence>
<evidence type="ECO:0000256" key="4">
    <source>
        <dbReference type="ARBA" id="ARBA00022553"/>
    </source>
</evidence>
<dbReference type="InterPro" id="IPR036915">
    <property type="entry name" value="Cyclin-like_sf"/>
</dbReference>
<organism evidence="9 10">
    <name type="scientific">Strigamia maritima</name>
    <name type="common">European centipede</name>
    <name type="synonym">Geophilus maritimus</name>
    <dbReference type="NCBI Taxonomy" id="126957"/>
    <lineage>
        <taxon>Eukaryota</taxon>
        <taxon>Metazoa</taxon>
        <taxon>Ecdysozoa</taxon>
        <taxon>Arthropoda</taxon>
        <taxon>Myriapoda</taxon>
        <taxon>Chilopoda</taxon>
        <taxon>Pleurostigmophora</taxon>
        <taxon>Geophilomorpha</taxon>
        <taxon>Linotaeniidae</taxon>
        <taxon>Strigamia</taxon>
    </lineage>
</organism>
<keyword evidence="6" id="KW-0449">Lipoprotein</keyword>
<dbReference type="GO" id="GO:0012505">
    <property type="term" value="C:endomembrane system"/>
    <property type="evidence" value="ECO:0007669"/>
    <property type="project" value="UniProtKB-SubCell"/>
</dbReference>
<dbReference type="eggNOG" id="KOG3932">
    <property type="taxonomic scope" value="Eukaryota"/>
</dbReference>
<dbReference type="Proteomes" id="UP000014500">
    <property type="component" value="Unassembled WGS sequence"/>
</dbReference>
<dbReference type="GO" id="GO:0007411">
    <property type="term" value="P:axon guidance"/>
    <property type="evidence" value="ECO:0007669"/>
    <property type="project" value="TreeGrafter"/>
</dbReference>
<dbReference type="GO" id="GO:0016533">
    <property type="term" value="C:protein kinase 5 complex"/>
    <property type="evidence" value="ECO:0007669"/>
    <property type="project" value="InterPro"/>
</dbReference>
<dbReference type="PhylomeDB" id="T1JCM9"/>
<dbReference type="SUPFAM" id="SSF47954">
    <property type="entry name" value="Cyclin-like"/>
    <property type="match status" value="1"/>
</dbReference>
<feature type="region of interest" description="Disordered" evidence="8">
    <location>
        <begin position="31"/>
        <end position="58"/>
    </location>
</feature>
<dbReference type="EMBL" id="JH432069">
    <property type="status" value="NOT_ANNOTATED_CDS"/>
    <property type="molecule type" value="Genomic_DNA"/>
</dbReference>
<dbReference type="Gene3D" id="1.10.472.10">
    <property type="entry name" value="Cyclin-like"/>
    <property type="match status" value="1"/>
</dbReference>
<name>T1JCM9_STRMM</name>
<keyword evidence="4" id="KW-0597">Phosphoprotein</keyword>
<reference evidence="9" key="2">
    <citation type="submission" date="2015-02" db="UniProtKB">
        <authorList>
            <consortium name="EnsemblMetazoa"/>
        </authorList>
    </citation>
    <scope>IDENTIFICATION</scope>
</reference>
<dbReference type="AlphaFoldDB" id="T1JCM9"/>
<dbReference type="PANTHER" id="PTHR23401">
    <property type="entry name" value="CYCLIN DEPENDANT KINASE-5 ACTIVATOR"/>
    <property type="match status" value="1"/>
</dbReference>
<evidence type="ECO:0008006" key="11">
    <source>
        <dbReference type="Google" id="ProtNLM"/>
    </source>
</evidence>
<dbReference type="GO" id="GO:0019901">
    <property type="term" value="F:protein kinase binding"/>
    <property type="evidence" value="ECO:0007669"/>
    <property type="project" value="TreeGrafter"/>
</dbReference>
<evidence type="ECO:0000256" key="2">
    <source>
        <dbReference type="ARBA" id="ARBA00010175"/>
    </source>
</evidence>
<keyword evidence="10" id="KW-1185">Reference proteome</keyword>
<dbReference type="InterPro" id="IPR004944">
    <property type="entry name" value="CDK5_activator"/>
</dbReference>
<evidence type="ECO:0000313" key="9">
    <source>
        <dbReference type="EnsemblMetazoa" id="SMAR011547-PA"/>
    </source>
</evidence>
<proteinExistence type="inferred from homology"/>
<feature type="compositionally biased region" description="Low complexity" evidence="8">
    <location>
        <begin position="48"/>
        <end position="58"/>
    </location>
</feature>
<dbReference type="GO" id="GO:0005886">
    <property type="term" value="C:plasma membrane"/>
    <property type="evidence" value="ECO:0007669"/>
    <property type="project" value="UniProtKB-SubCell"/>
</dbReference>
<dbReference type="GO" id="GO:0030426">
    <property type="term" value="C:growth cone"/>
    <property type="evidence" value="ECO:0007669"/>
    <property type="project" value="TreeGrafter"/>
</dbReference>
<protein>
    <recommendedName>
        <fullName evidence="11">Cyclin-dependent kinase 5 activator</fullName>
    </recommendedName>
</protein>
<comment type="subcellular location">
    <subcellularLocation>
        <location evidence="1">Cell membrane</location>
        <topology evidence="1">Lipid-anchor</topology>
    </subcellularLocation>
    <subcellularLocation>
        <location evidence="7">Endomembrane system</location>
        <topology evidence="7">Lipid-anchor</topology>
        <orientation evidence="7">Cytoplasmic side</orientation>
    </subcellularLocation>
</comment>
<dbReference type="GO" id="GO:0005737">
    <property type="term" value="C:cytoplasm"/>
    <property type="evidence" value="ECO:0007669"/>
    <property type="project" value="TreeGrafter"/>
</dbReference>
<dbReference type="Pfam" id="PF03261">
    <property type="entry name" value="CDK5_activator"/>
    <property type="match status" value="1"/>
</dbReference>
<evidence type="ECO:0000256" key="5">
    <source>
        <dbReference type="ARBA" id="ARBA00023136"/>
    </source>
</evidence>
<dbReference type="STRING" id="126957.T1JCM9"/>
<accession>T1JCM9</accession>
<evidence type="ECO:0000256" key="6">
    <source>
        <dbReference type="ARBA" id="ARBA00023288"/>
    </source>
</evidence>
<keyword evidence="3" id="KW-1003">Cell membrane</keyword>
<reference evidence="10" key="1">
    <citation type="submission" date="2011-05" db="EMBL/GenBank/DDBJ databases">
        <authorList>
            <person name="Richards S.R."/>
            <person name="Qu J."/>
            <person name="Jiang H."/>
            <person name="Jhangiani S.N."/>
            <person name="Agravi P."/>
            <person name="Goodspeed R."/>
            <person name="Gross S."/>
            <person name="Mandapat C."/>
            <person name="Jackson L."/>
            <person name="Mathew T."/>
            <person name="Pu L."/>
            <person name="Thornton R."/>
            <person name="Saada N."/>
            <person name="Wilczek-Boney K.B."/>
            <person name="Lee S."/>
            <person name="Kovar C."/>
            <person name="Wu Y."/>
            <person name="Scherer S.E."/>
            <person name="Worley K.C."/>
            <person name="Muzny D.M."/>
            <person name="Gibbs R."/>
        </authorList>
    </citation>
    <scope>NUCLEOTIDE SEQUENCE</scope>
    <source>
        <strain evidence="10">Brora</strain>
    </source>
</reference>